<dbReference type="InterPro" id="IPR051053">
    <property type="entry name" value="ECH/Chromodomain_protein"/>
</dbReference>
<dbReference type="PROSITE" id="PS00598">
    <property type="entry name" value="CHROMO_1"/>
    <property type="match status" value="1"/>
</dbReference>
<dbReference type="InterPro" id="IPR001753">
    <property type="entry name" value="Enoyl-CoA_hydra/iso"/>
</dbReference>
<evidence type="ECO:0000256" key="1">
    <source>
        <dbReference type="ARBA" id="ARBA00004123"/>
    </source>
</evidence>
<gene>
    <name evidence="5" type="ORF">MAR_027153</name>
</gene>
<dbReference type="CDD" id="cd06558">
    <property type="entry name" value="crotonase-like"/>
    <property type="match status" value="1"/>
</dbReference>
<dbReference type="SMART" id="SM00298">
    <property type="entry name" value="CHROMO"/>
    <property type="match status" value="1"/>
</dbReference>
<keyword evidence="2" id="KW-0539">Nucleus</keyword>
<evidence type="ECO:0000259" key="4">
    <source>
        <dbReference type="PROSITE" id="PS50013"/>
    </source>
</evidence>
<dbReference type="InterPro" id="IPR029045">
    <property type="entry name" value="ClpP/crotonase-like_dom_sf"/>
</dbReference>
<dbReference type="SUPFAM" id="SSF54160">
    <property type="entry name" value="Chromo domain-like"/>
    <property type="match status" value="1"/>
</dbReference>
<feature type="region of interest" description="Disordered" evidence="3">
    <location>
        <begin position="495"/>
        <end position="515"/>
    </location>
</feature>
<feature type="region of interest" description="Disordered" evidence="3">
    <location>
        <begin position="149"/>
        <end position="182"/>
    </location>
</feature>
<dbReference type="InterPro" id="IPR023780">
    <property type="entry name" value="Chromo_domain"/>
</dbReference>
<dbReference type="CDD" id="cd00024">
    <property type="entry name" value="CD_CSD"/>
    <property type="match status" value="1"/>
</dbReference>
<feature type="compositionally biased region" description="Polar residues" evidence="3">
    <location>
        <begin position="149"/>
        <end position="163"/>
    </location>
</feature>
<feature type="compositionally biased region" description="Basic residues" evidence="3">
    <location>
        <begin position="306"/>
        <end position="337"/>
    </location>
</feature>
<feature type="domain" description="Chromo" evidence="4">
    <location>
        <begin position="9"/>
        <end position="70"/>
    </location>
</feature>
<name>A0ABY7ESP3_MYAAR</name>
<dbReference type="Proteomes" id="UP001164746">
    <property type="component" value="Chromosome 8"/>
</dbReference>
<organism evidence="5 6">
    <name type="scientific">Mya arenaria</name>
    <name type="common">Soft-shell clam</name>
    <dbReference type="NCBI Taxonomy" id="6604"/>
    <lineage>
        <taxon>Eukaryota</taxon>
        <taxon>Metazoa</taxon>
        <taxon>Spiralia</taxon>
        <taxon>Lophotrochozoa</taxon>
        <taxon>Mollusca</taxon>
        <taxon>Bivalvia</taxon>
        <taxon>Autobranchia</taxon>
        <taxon>Heteroconchia</taxon>
        <taxon>Euheterodonta</taxon>
        <taxon>Imparidentia</taxon>
        <taxon>Neoheterodontei</taxon>
        <taxon>Myida</taxon>
        <taxon>Myoidea</taxon>
        <taxon>Myidae</taxon>
        <taxon>Mya</taxon>
    </lineage>
</organism>
<dbReference type="Gene3D" id="1.10.12.10">
    <property type="entry name" value="Lyase 2-enoyl-coa Hydratase, Chain A, domain 2"/>
    <property type="match status" value="1"/>
</dbReference>
<evidence type="ECO:0000256" key="2">
    <source>
        <dbReference type="ARBA" id="ARBA00023242"/>
    </source>
</evidence>
<feature type="compositionally biased region" description="Basic residues" evidence="3">
    <location>
        <begin position="97"/>
        <end position="111"/>
    </location>
</feature>
<dbReference type="EMBL" id="CP111019">
    <property type="protein sequence ID" value="WAR12973.1"/>
    <property type="molecule type" value="Genomic_DNA"/>
</dbReference>
<accession>A0ABY7ESP3</accession>
<feature type="compositionally biased region" description="Basic and acidic residues" evidence="3">
    <location>
        <begin position="249"/>
        <end position="262"/>
    </location>
</feature>
<keyword evidence="6" id="KW-1185">Reference proteome</keyword>
<dbReference type="InterPro" id="IPR014748">
    <property type="entry name" value="Enoyl-CoA_hydra_C"/>
</dbReference>
<feature type="region of interest" description="Disordered" evidence="3">
    <location>
        <begin position="75"/>
        <end position="132"/>
    </location>
</feature>
<dbReference type="PROSITE" id="PS50013">
    <property type="entry name" value="CHROMO_2"/>
    <property type="match status" value="1"/>
</dbReference>
<dbReference type="Pfam" id="PF00385">
    <property type="entry name" value="Chromo"/>
    <property type="match status" value="1"/>
</dbReference>
<dbReference type="Gene3D" id="2.40.50.40">
    <property type="match status" value="1"/>
</dbReference>
<evidence type="ECO:0000313" key="5">
    <source>
        <dbReference type="EMBL" id="WAR12973.1"/>
    </source>
</evidence>
<dbReference type="InterPro" id="IPR000953">
    <property type="entry name" value="Chromo/chromo_shadow_dom"/>
</dbReference>
<feature type="compositionally biased region" description="Polar residues" evidence="3">
    <location>
        <begin position="219"/>
        <end position="228"/>
    </location>
</feature>
<feature type="compositionally biased region" description="Polar residues" evidence="3">
    <location>
        <begin position="345"/>
        <end position="357"/>
    </location>
</feature>
<feature type="region of interest" description="Disordered" evidence="3">
    <location>
        <begin position="302"/>
        <end position="362"/>
    </location>
</feature>
<protein>
    <submittedName>
        <fullName evidence="5">CDYL2-like protein</fullName>
    </submittedName>
</protein>
<proteinExistence type="predicted"/>
<sequence>MAGAEELFYEVERFLDLRTNADTGSVEYLVRWRGFSEEWDTWEPARNLGNCTRKIKALEKDRRQKAMATQKLAKKLVKQSKGQAQKDKSSSGLMKTTKSKGSKSDKKVKKLSVKDGSLTKKKVTKNKPPVGDSMSLDDVFIAVIGSTSTKLKTPDKSQPSNVCKNRKRSSNTSPVRSAAKKTKVDYVLNEEVSQNSNKNKTGKSAKMVSFHSPIITDLTQKSNATNEKSPVVKQKLKITKPINMQKGKKVTDKHAENAEQPKKISTSTESKWSPNQPKKWTQVDVEVSFSSDDDDVNLAELAKQNHSGRRKNKRKPKRLFSRTKGCRGNRHGRKSRKSKNDSESEVLNSLPGQSESGISGGLDTESVVNAWSKSKSSVDKKKTGKGEKVQLKKSMSVAVVQKKKAVSKEKTIRLLDSLQNQASPEKSEKFFVRPKSPTLVYTTVKNGKESSLPPTVSKPLLAQPQWLLPGDNGAMPTTDLQASLPISPASMSYKNLPHQLHPRRGKPSEEDAEDVERRVSVRASECVFKYKEILIKKCAKYSQIWLHTHTKMKNALSPLVMQEITSALSAAKYDDSTVVMLSGLGNVFCSGVDLHYLTTGDRKLAAKKMADALRDLVRRVITFPKLLVAVVTGPAIGLGAAILPLCDIVYASDKASFYMPYALLSQTPEGCASYTLPDTVGTAMANELLIGGRKITAIEACQLGLVSQVYWPTSMMQEVIPRVQQMAQLSGKVLETTKLLMRSRQRAKIDLTNEQECNILTERWASTECQKAIENFISNEKNYVL</sequence>
<dbReference type="PANTHER" id="PTHR43684">
    <property type="match status" value="1"/>
</dbReference>
<feature type="region of interest" description="Disordered" evidence="3">
    <location>
        <begin position="219"/>
        <end position="279"/>
    </location>
</feature>
<dbReference type="PANTHER" id="PTHR43684:SF11">
    <property type="entry name" value="CHROMO DOMAIN-CONTAINING PROTEIN"/>
    <property type="match status" value="1"/>
</dbReference>
<comment type="subcellular location">
    <subcellularLocation>
        <location evidence="1">Nucleus</location>
    </subcellularLocation>
</comment>
<evidence type="ECO:0000313" key="6">
    <source>
        <dbReference type="Proteomes" id="UP001164746"/>
    </source>
</evidence>
<reference evidence="5" key="1">
    <citation type="submission" date="2022-11" db="EMBL/GenBank/DDBJ databases">
        <title>Centuries of genome instability and evolution in soft-shell clam transmissible cancer (bioRxiv).</title>
        <authorList>
            <person name="Hart S.F.M."/>
            <person name="Yonemitsu M.A."/>
            <person name="Giersch R.M."/>
            <person name="Beal B.F."/>
            <person name="Arriagada G."/>
            <person name="Davis B.W."/>
            <person name="Ostrander E.A."/>
            <person name="Goff S.P."/>
            <person name="Metzger M.J."/>
        </authorList>
    </citation>
    <scope>NUCLEOTIDE SEQUENCE</scope>
    <source>
        <strain evidence="5">MELC-2E11</strain>
        <tissue evidence="5">Siphon/mantle</tissue>
    </source>
</reference>
<dbReference type="Pfam" id="PF00378">
    <property type="entry name" value="ECH_1"/>
    <property type="match status" value="1"/>
</dbReference>
<dbReference type="SUPFAM" id="SSF52096">
    <property type="entry name" value="ClpP/crotonase"/>
    <property type="match status" value="1"/>
</dbReference>
<dbReference type="Gene3D" id="3.90.226.10">
    <property type="entry name" value="2-enoyl-CoA Hydratase, Chain A, domain 1"/>
    <property type="match status" value="1"/>
</dbReference>
<evidence type="ECO:0000256" key="3">
    <source>
        <dbReference type="SAM" id="MobiDB-lite"/>
    </source>
</evidence>
<dbReference type="InterPro" id="IPR016197">
    <property type="entry name" value="Chromo-like_dom_sf"/>
</dbReference>
<feature type="compositionally biased region" description="Polar residues" evidence="3">
    <location>
        <begin position="263"/>
        <end position="279"/>
    </location>
</feature>
<dbReference type="InterPro" id="IPR023779">
    <property type="entry name" value="Chromodomain_CS"/>
</dbReference>